<evidence type="ECO:0000313" key="2">
    <source>
        <dbReference type="EMBL" id="ONI05176.1"/>
    </source>
</evidence>
<dbReference type="Gramene" id="ONI05176">
    <property type="protein sequence ID" value="ONI05176"/>
    <property type="gene ID" value="PRUPE_6G360000"/>
</dbReference>
<feature type="compositionally biased region" description="Basic residues" evidence="1">
    <location>
        <begin position="35"/>
        <end position="50"/>
    </location>
</feature>
<organism evidence="2 3">
    <name type="scientific">Prunus persica</name>
    <name type="common">Peach</name>
    <name type="synonym">Amygdalus persica</name>
    <dbReference type="NCBI Taxonomy" id="3760"/>
    <lineage>
        <taxon>Eukaryota</taxon>
        <taxon>Viridiplantae</taxon>
        <taxon>Streptophyta</taxon>
        <taxon>Embryophyta</taxon>
        <taxon>Tracheophyta</taxon>
        <taxon>Spermatophyta</taxon>
        <taxon>Magnoliopsida</taxon>
        <taxon>eudicotyledons</taxon>
        <taxon>Gunneridae</taxon>
        <taxon>Pentapetalae</taxon>
        <taxon>rosids</taxon>
        <taxon>fabids</taxon>
        <taxon>Rosales</taxon>
        <taxon>Rosaceae</taxon>
        <taxon>Amygdaloideae</taxon>
        <taxon>Amygdaleae</taxon>
        <taxon>Prunus</taxon>
    </lineage>
</organism>
<evidence type="ECO:0000256" key="1">
    <source>
        <dbReference type="SAM" id="MobiDB-lite"/>
    </source>
</evidence>
<sequence>MRHFLSTQSTRLKQTPQKGEAPNSQREPHTQPNKLKPKRPAPPKSPRHGRMGSSRTREIANKIREKQKLMKRKKKTKKTENCYAKTE</sequence>
<feature type="region of interest" description="Disordered" evidence="1">
    <location>
        <begin position="1"/>
        <end position="87"/>
    </location>
</feature>
<name>A0A251P0W1_PRUPE</name>
<gene>
    <name evidence="2" type="ORF">PRUPE_6G360000</name>
</gene>
<dbReference type="EMBL" id="CM007656">
    <property type="protein sequence ID" value="ONI05176.1"/>
    <property type="molecule type" value="Genomic_DNA"/>
</dbReference>
<proteinExistence type="predicted"/>
<feature type="compositionally biased region" description="Polar residues" evidence="1">
    <location>
        <begin position="1"/>
        <end position="25"/>
    </location>
</feature>
<protein>
    <submittedName>
        <fullName evidence="2">Uncharacterized protein</fullName>
    </submittedName>
</protein>
<keyword evidence="3" id="KW-1185">Reference proteome</keyword>
<evidence type="ECO:0000313" key="3">
    <source>
        <dbReference type="Proteomes" id="UP000006882"/>
    </source>
</evidence>
<reference evidence="2 3" key="1">
    <citation type="journal article" date="2013" name="Nat. Genet.">
        <title>The high-quality draft genome of peach (Prunus persica) identifies unique patterns of genetic diversity, domestication and genome evolution.</title>
        <authorList>
            <consortium name="International Peach Genome Initiative"/>
            <person name="Verde I."/>
            <person name="Abbott A.G."/>
            <person name="Scalabrin S."/>
            <person name="Jung S."/>
            <person name="Shu S."/>
            <person name="Marroni F."/>
            <person name="Zhebentyayeva T."/>
            <person name="Dettori M.T."/>
            <person name="Grimwood J."/>
            <person name="Cattonaro F."/>
            <person name="Zuccolo A."/>
            <person name="Rossini L."/>
            <person name="Jenkins J."/>
            <person name="Vendramin E."/>
            <person name="Meisel L.A."/>
            <person name="Decroocq V."/>
            <person name="Sosinski B."/>
            <person name="Prochnik S."/>
            <person name="Mitros T."/>
            <person name="Policriti A."/>
            <person name="Cipriani G."/>
            <person name="Dondini L."/>
            <person name="Ficklin S."/>
            <person name="Goodstein D.M."/>
            <person name="Xuan P."/>
            <person name="Del Fabbro C."/>
            <person name="Aramini V."/>
            <person name="Copetti D."/>
            <person name="Gonzalez S."/>
            <person name="Horner D.S."/>
            <person name="Falchi R."/>
            <person name="Lucas S."/>
            <person name="Mica E."/>
            <person name="Maldonado J."/>
            <person name="Lazzari B."/>
            <person name="Bielenberg D."/>
            <person name="Pirona R."/>
            <person name="Miculan M."/>
            <person name="Barakat A."/>
            <person name="Testolin R."/>
            <person name="Stella A."/>
            <person name="Tartarini S."/>
            <person name="Tonutti P."/>
            <person name="Arus P."/>
            <person name="Orellana A."/>
            <person name="Wells C."/>
            <person name="Main D."/>
            <person name="Vizzotto G."/>
            <person name="Silva H."/>
            <person name="Salamini F."/>
            <person name="Schmutz J."/>
            <person name="Morgante M."/>
            <person name="Rokhsar D.S."/>
        </authorList>
    </citation>
    <scope>NUCLEOTIDE SEQUENCE [LARGE SCALE GENOMIC DNA]</scope>
    <source>
        <strain evidence="3">cv. Nemared</strain>
    </source>
</reference>
<accession>A0A251P0W1</accession>
<feature type="compositionally biased region" description="Basic and acidic residues" evidence="1">
    <location>
        <begin position="55"/>
        <end position="68"/>
    </location>
</feature>
<dbReference type="AlphaFoldDB" id="A0A251P0W1"/>
<dbReference type="Proteomes" id="UP000006882">
    <property type="component" value="Chromosome G6"/>
</dbReference>